<dbReference type="GO" id="GO:0005886">
    <property type="term" value="C:plasma membrane"/>
    <property type="evidence" value="ECO:0007669"/>
    <property type="project" value="TreeGrafter"/>
</dbReference>
<feature type="domain" description="FAD-binding FR-type" evidence="15">
    <location>
        <begin position="407"/>
        <end position="526"/>
    </location>
</feature>
<feature type="chain" id="PRO_5043294175" description="FAD-binding FR-type domain-containing protein" evidence="14">
    <location>
        <begin position="21"/>
        <end position="700"/>
    </location>
</feature>
<keyword evidence="3" id="KW-0813">Transport</keyword>
<evidence type="ECO:0000313" key="17">
    <source>
        <dbReference type="Proteomes" id="UP000230249"/>
    </source>
</evidence>
<feature type="signal peptide" evidence="14">
    <location>
        <begin position="1"/>
        <end position="20"/>
    </location>
</feature>
<evidence type="ECO:0000256" key="3">
    <source>
        <dbReference type="ARBA" id="ARBA00022448"/>
    </source>
</evidence>
<evidence type="ECO:0000256" key="1">
    <source>
        <dbReference type="ARBA" id="ARBA00004141"/>
    </source>
</evidence>
<name>A0AAW0VHG0_CANAR</name>
<dbReference type="PANTHER" id="PTHR32361:SF9">
    <property type="entry name" value="FERRIC REDUCTASE TRANSMEMBRANE COMPONENT 3-RELATED"/>
    <property type="match status" value="1"/>
</dbReference>
<dbReference type="InterPro" id="IPR017927">
    <property type="entry name" value="FAD-bd_FR_type"/>
</dbReference>
<dbReference type="PANTHER" id="PTHR32361">
    <property type="entry name" value="FERRIC/CUPRIC REDUCTASE TRANSMEMBRANE COMPONENT"/>
    <property type="match status" value="1"/>
</dbReference>
<dbReference type="SFLD" id="SFLDS00052">
    <property type="entry name" value="Ferric_Reductase_Domain"/>
    <property type="match status" value="1"/>
</dbReference>
<keyword evidence="9" id="KW-0560">Oxidoreductase</keyword>
<evidence type="ECO:0000256" key="5">
    <source>
        <dbReference type="ARBA" id="ARBA00022692"/>
    </source>
</evidence>
<dbReference type="GO" id="GO:0006826">
    <property type="term" value="P:iron ion transport"/>
    <property type="evidence" value="ECO:0007669"/>
    <property type="project" value="TreeGrafter"/>
</dbReference>
<dbReference type="PROSITE" id="PS51384">
    <property type="entry name" value="FAD_FR"/>
    <property type="match status" value="1"/>
</dbReference>
<dbReference type="GO" id="GO:0000293">
    <property type="term" value="F:ferric-chelate reductase activity"/>
    <property type="evidence" value="ECO:0007669"/>
    <property type="project" value="UniProtKB-ARBA"/>
</dbReference>
<keyword evidence="8 13" id="KW-1133">Transmembrane helix</keyword>
<comment type="caution">
    <text evidence="16">The sequence shown here is derived from an EMBL/GenBank/DDBJ whole genome shotgun (WGS) entry which is preliminary data.</text>
</comment>
<organism evidence="16 17">
    <name type="scientific">Candidozyma auris</name>
    <name type="common">Yeast</name>
    <name type="synonym">Candida auris</name>
    <dbReference type="NCBI Taxonomy" id="498019"/>
    <lineage>
        <taxon>Eukaryota</taxon>
        <taxon>Fungi</taxon>
        <taxon>Dikarya</taxon>
        <taxon>Ascomycota</taxon>
        <taxon>Saccharomycotina</taxon>
        <taxon>Pichiomycetes</taxon>
        <taxon>Metschnikowiaceae</taxon>
        <taxon>Candidozyma</taxon>
    </lineage>
</organism>
<evidence type="ECO:0000256" key="4">
    <source>
        <dbReference type="ARBA" id="ARBA00022630"/>
    </source>
</evidence>
<evidence type="ECO:0000256" key="6">
    <source>
        <dbReference type="ARBA" id="ARBA00022827"/>
    </source>
</evidence>
<keyword evidence="4" id="KW-0285">Flavoprotein</keyword>
<feature type="transmembrane region" description="Helical" evidence="13">
    <location>
        <begin position="348"/>
        <end position="366"/>
    </location>
</feature>
<dbReference type="Pfam" id="PF08022">
    <property type="entry name" value="FAD_binding_8"/>
    <property type="match status" value="1"/>
</dbReference>
<reference evidence="16 17" key="1">
    <citation type="journal article" date="2017" name="Clin. Infect. Dis.">
        <title>Simultaneous emergence of multidrug-resistant Candida auris on 3 continents confirmed by whole-genome sequencing and epidemiological analyses.</title>
        <authorList>
            <person name="Lockhart S.R."/>
            <person name="Etienne K.A."/>
            <person name="Vallabhaneni S."/>
            <person name="Farooqi J."/>
            <person name="Chowdhary A."/>
            <person name="Govender N.P."/>
            <person name="Colombo A.L."/>
            <person name="Calvo B."/>
            <person name="Cuomo C.A."/>
            <person name="Desjardins C.A."/>
            <person name="Berkow E.L."/>
            <person name="Castanheira M."/>
            <person name="Magobo R.E."/>
            <person name="Jabeen K."/>
            <person name="Asghar R.J."/>
            <person name="Meis J.F."/>
            <person name="Jackson B."/>
            <person name="Chiller T."/>
            <person name="Litvintseva A.P."/>
        </authorList>
    </citation>
    <scope>NUCLEOTIDE SEQUENCE [LARGE SCALE GENOMIC DNA]</scope>
    <source>
        <strain evidence="16 17">B8441</strain>
    </source>
</reference>
<feature type="transmembrane region" description="Helical" evidence="13">
    <location>
        <begin position="310"/>
        <end position="328"/>
    </location>
</feature>
<evidence type="ECO:0000259" key="15">
    <source>
        <dbReference type="PROSITE" id="PS51384"/>
    </source>
</evidence>
<dbReference type="SFLD" id="SFLDG01168">
    <property type="entry name" value="Ferric_reductase_subgroup_(FRE"/>
    <property type="match status" value="1"/>
</dbReference>
<keyword evidence="14" id="KW-0732">Signal</keyword>
<comment type="subcellular location">
    <subcellularLocation>
        <location evidence="1">Membrane</location>
        <topology evidence="1">Multi-pass membrane protein</topology>
    </subcellularLocation>
</comment>
<evidence type="ECO:0000256" key="8">
    <source>
        <dbReference type="ARBA" id="ARBA00022989"/>
    </source>
</evidence>
<dbReference type="CDD" id="cd06186">
    <property type="entry name" value="NOX_Duox_like_FAD_NADP"/>
    <property type="match status" value="1"/>
</dbReference>
<keyword evidence="5 13" id="KW-0812">Transmembrane</keyword>
<comment type="similarity">
    <text evidence="2">Belongs to the ferric reductase (FRE) family.</text>
</comment>
<dbReference type="Pfam" id="PF01794">
    <property type="entry name" value="Ferric_reduct"/>
    <property type="match status" value="1"/>
</dbReference>
<keyword evidence="12" id="KW-0325">Glycoprotein</keyword>
<gene>
    <name evidence="16" type="ORF">B9J08_02659</name>
</gene>
<reference evidence="16 17" key="2">
    <citation type="journal article" date="2018" name="Nat. Commun.">
        <title>Genomic insights into multidrug-resistance, mating and virulence in Candida auris and related emerging species.</title>
        <authorList>
            <person name="Munoz J.F."/>
            <person name="Gade L."/>
            <person name="Chow N.A."/>
            <person name="Loparev V.N."/>
            <person name="Juieng P."/>
            <person name="Berkow E.L."/>
            <person name="Farrer R.A."/>
            <person name="Litvintseva A.P."/>
            <person name="Cuomo C.A."/>
        </authorList>
    </citation>
    <scope>GENOME REANNOTATION</scope>
    <source>
        <strain evidence="16 17">B8441</strain>
    </source>
</reference>
<dbReference type="SUPFAM" id="SSF52343">
    <property type="entry name" value="Ferredoxin reductase-like, C-terminal NADP-linked domain"/>
    <property type="match status" value="1"/>
</dbReference>
<dbReference type="InterPro" id="IPR039261">
    <property type="entry name" value="FNR_nucleotide-bd"/>
</dbReference>
<dbReference type="GO" id="GO:0006879">
    <property type="term" value="P:intracellular iron ion homeostasis"/>
    <property type="evidence" value="ECO:0007669"/>
    <property type="project" value="TreeGrafter"/>
</dbReference>
<evidence type="ECO:0000256" key="13">
    <source>
        <dbReference type="SAM" id="Phobius"/>
    </source>
</evidence>
<proteinExistence type="inferred from homology"/>
<evidence type="ECO:0000313" key="16">
    <source>
        <dbReference type="EMBL" id="KAK8441345.1"/>
    </source>
</evidence>
<dbReference type="InterPro" id="IPR013121">
    <property type="entry name" value="Fe_red_NAD-bd_6"/>
</dbReference>
<dbReference type="Proteomes" id="UP000230249">
    <property type="component" value="Unassembled WGS sequence"/>
</dbReference>
<keyword evidence="10" id="KW-0406">Ion transport</keyword>
<dbReference type="EMBL" id="PEKT03000002">
    <property type="protein sequence ID" value="KAK8441345.1"/>
    <property type="molecule type" value="Genomic_DNA"/>
</dbReference>
<evidence type="ECO:0000256" key="7">
    <source>
        <dbReference type="ARBA" id="ARBA00022982"/>
    </source>
</evidence>
<dbReference type="GO" id="GO:0015677">
    <property type="term" value="P:copper ion import"/>
    <property type="evidence" value="ECO:0007669"/>
    <property type="project" value="TreeGrafter"/>
</dbReference>
<dbReference type="InterPro" id="IPR051410">
    <property type="entry name" value="Ferric/Cupric_Reductase"/>
</dbReference>
<keyword evidence="7" id="KW-0249">Electron transport</keyword>
<sequence>MVSLVKLTTAVCLAASTALAADGFEIYHKNELTVEACEKILGKTATLFAKKDKAGYCNVKNQPALGSMAHCLKDMPNPKAIGVFIEGCSKYHLTEQEFWDAYENATSYLVTNTSAVHGFNKTELFHLPVKVPHKKLMGAYNSILHRFYNYNRAHIYGWILLAYWGLVVLIAGLCRLVKFAFPGFAHSLNGKVSNTYRRYITLPGLFNGKVSEHGYLFKVISYVIPTRLETILIFIWFILCVAFNTANFHHDSPNVVWPKKATEMGRKVADRTGVIAIYMVPQLVLFAGRNNFMEYISGWSYSRFNLIHQWYARILFILIIAHAVGMTLNGKGVGKYEIRNAKMYMKLGYVATGAGALMMAHSLSYFRQKNYEFFVLSHNILAILFIAGTWVHIADSKYQQYMYAATAVWAFDKFVRLCRLAWFGIKTAEVQLFDDENLKVKIPRHRFWKPFPMAHCFIYFFRPNCFWQSHPFTVLDSVVDDQVITFYIKVKGGMSSSLCQFLSTQPERKAKIKCSVEGPYGHKAPLQHYNDVVFLAGGRGIPGLYAGAWDLTKRQGNQRIKLYWMIRHWNSIEWFYEELKKLEGTTVQPIVYVTRPQERLEGTFIQSFGDDISSEEKKYEDEDVAVDQISALKNQFPFVEFREGRPDVEQLIKDDISEAHGSVAFVACGHGAFVDLSRKVIAGNLPEGKRVDFYDQMQTW</sequence>
<feature type="transmembrane region" description="Helical" evidence="13">
    <location>
        <begin position="373"/>
        <end position="393"/>
    </location>
</feature>
<evidence type="ECO:0000256" key="14">
    <source>
        <dbReference type="SAM" id="SignalP"/>
    </source>
</evidence>
<dbReference type="AlphaFoldDB" id="A0AAW0VHG0"/>
<feature type="transmembrane region" description="Helical" evidence="13">
    <location>
        <begin position="155"/>
        <end position="177"/>
    </location>
</feature>
<dbReference type="InterPro" id="IPR013112">
    <property type="entry name" value="FAD-bd_8"/>
</dbReference>
<feature type="transmembrane region" description="Helical" evidence="13">
    <location>
        <begin position="228"/>
        <end position="248"/>
    </location>
</feature>
<keyword evidence="17" id="KW-1185">Reference proteome</keyword>
<protein>
    <recommendedName>
        <fullName evidence="15">FAD-binding FR-type domain-containing protein</fullName>
    </recommendedName>
</protein>
<evidence type="ECO:0000256" key="9">
    <source>
        <dbReference type="ARBA" id="ARBA00023002"/>
    </source>
</evidence>
<evidence type="ECO:0000256" key="2">
    <source>
        <dbReference type="ARBA" id="ARBA00006278"/>
    </source>
</evidence>
<keyword evidence="6" id="KW-0274">FAD</keyword>
<evidence type="ECO:0000256" key="12">
    <source>
        <dbReference type="ARBA" id="ARBA00023180"/>
    </source>
</evidence>
<dbReference type="InterPro" id="IPR013130">
    <property type="entry name" value="Fe3_Rdtase_TM_dom"/>
</dbReference>
<dbReference type="Pfam" id="PF08030">
    <property type="entry name" value="NAD_binding_6"/>
    <property type="match status" value="1"/>
</dbReference>
<keyword evidence="11 13" id="KW-0472">Membrane</keyword>
<evidence type="ECO:0000256" key="11">
    <source>
        <dbReference type="ARBA" id="ARBA00023136"/>
    </source>
</evidence>
<evidence type="ECO:0000256" key="10">
    <source>
        <dbReference type="ARBA" id="ARBA00023065"/>
    </source>
</evidence>
<accession>A0AAW0VHG0</accession>
<dbReference type="Gene3D" id="3.40.50.80">
    <property type="entry name" value="Nucleotide-binding domain of ferredoxin-NADP reductase (FNR) module"/>
    <property type="match status" value="1"/>
</dbReference>